<dbReference type="EMBL" id="FOEF01000010">
    <property type="protein sequence ID" value="SEP46238.1"/>
    <property type="molecule type" value="Genomic_DNA"/>
</dbReference>
<comment type="similarity">
    <text evidence="1">Belongs to the NAD(P)-dependent epimerase/dehydratase family.</text>
</comment>
<evidence type="ECO:0000313" key="4">
    <source>
        <dbReference type="Proteomes" id="UP000198582"/>
    </source>
</evidence>
<evidence type="ECO:0000259" key="2">
    <source>
        <dbReference type="Pfam" id="PF01370"/>
    </source>
</evidence>
<keyword evidence="4" id="KW-1185">Reference proteome</keyword>
<name>A0A1H8Y3V7_9PSEU</name>
<proteinExistence type="inferred from homology"/>
<dbReference type="Proteomes" id="UP000198582">
    <property type="component" value="Unassembled WGS sequence"/>
</dbReference>
<sequence length="303" mass="32938">MLRDTKVLMTGATGMVGRPIALELAQSNEVWAVGRFGDAQVRAGLEDAGVRTVQADLTDTDLPRLPDVDFVLNFAVSRTNDWGVDLDANVDGLGALMNACRTAKAVLHCSTTGVYQENGHHRFAEDDPLGDNHRGGGEMFQTYSISKIAAEAMARSCARRLNLPTTIARLNVPYGDHGGWPVYLLEAMLAGYPVPVHEDSPSEYQPIHHDDMMAMLPALLDAARTPATIVNWAGDEVSSIEQWCSYMAKLTGLDVTFAPSAHTLSSVTCDLTRMHQLIGHTRTKWQDGLASMVEARHPELLAG</sequence>
<gene>
    <name evidence="3" type="ORF">SAMN04489732_110212</name>
</gene>
<dbReference type="AlphaFoldDB" id="A0A1H8Y3V7"/>
<dbReference type="SUPFAM" id="SSF51735">
    <property type="entry name" value="NAD(P)-binding Rossmann-fold domains"/>
    <property type="match status" value="1"/>
</dbReference>
<dbReference type="InterPro" id="IPR036291">
    <property type="entry name" value="NAD(P)-bd_dom_sf"/>
</dbReference>
<dbReference type="RefSeq" id="WP_218156844.1">
    <property type="nucleotide sequence ID" value="NZ_FOEF01000010.1"/>
</dbReference>
<accession>A0A1H8Y3V7</accession>
<dbReference type="InterPro" id="IPR001509">
    <property type="entry name" value="Epimerase_deHydtase"/>
</dbReference>
<dbReference type="Gene3D" id="3.40.50.720">
    <property type="entry name" value="NAD(P)-binding Rossmann-like Domain"/>
    <property type="match status" value="1"/>
</dbReference>
<evidence type="ECO:0000313" key="3">
    <source>
        <dbReference type="EMBL" id="SEP46238.1"/>
    </source>
</evidence>
<dbReference type="Pfam" id="PF01370">
    <property type="entry name" value="Epimerase"/>
    <property type="match status" value="1"/>
</dbReference>
<dbReference type="PANTHER" id="PTHR43000">
    <property type="entry name" value="DTDP-D-GLUCOSE 4,6-DEHYDRATASE-RELATED"/>
    <property type="match status" value="1"/>
</dbReference>
<protein>
    <submittedName>
        <fullName evidence="3">Nucleoside-diphosphate-sugar epimerase</fullName>
    </submittedName>
</protein>
<organism evidence="3 4">
    <name type="scientific">Amycolatopsis saalfeldensis</name>
    <dbReference type="NCBI Taxonomy" id="394193"/>
    <lineage>
        <taxon>Bacteria</taxon>
        <taxon>Bacillati</taxon>
        <taxon>Actinomycetota</taxon>
        <taxon>Actinomycetes</taxon>
        <taxon>Pseudonocardiales</taxon>
        <taxon>Pseudonocardiaceae</taxon>
        <taxon>Amycolatopsis</taxon>
    </lineage>
</organism>
<dbReference type="STRING" id="394193.SAMN04489732_110212"/>
<feature type="domain" description="NAD-dependent epimerase/dehydratase" evidence="2">
    <location>
        <begin position="7"/>
        <end position="225"/>
    </location>
</feature>
<evidence type="ECO:0000256" key="1">
    <source>
        <dbReference type="ARBA" id="ARBA00007637"/>
    </source>
</evidence>
<reference evidence="3 4" key="1">
    <citation type="submission" date="2016-10" db="EMBL/GenBank/DDBJ databases">
        <authorList>
            <person name="de Groot N.N."/>
        </authorList>
    </citation>
    <scope>NUCLEOTIDE SEQUENCE [LARGE SCALE GENOMIC DNA]</scope>
    <source>
        <strain evidence="3 4">DSM 44993</strain>
    </source>
</reference>